<dbReference type="PANTHER" id="PTHR23117">
    <property type="entry name" value="GUANYLATE KINASE-RELATED"/>
    <property type="match status" value="1"/>
</dbReference>
<dbReference type="PROSITE" id="PS50052">
    <property type="entry name" value="GUANYLATE_KINASE_2"/>
    <property type="match status" value="1"/>
</dbReference>
<dbReference type="Pfam" id="PF00625">
    <property type="entry name" value="Guanylate_kin"/>
    <property type="match status" value="1"/>
</dbReference>
<comment type="caution">
    <text evidence="7">The sequence shown here is derived from an EMBL/GenBank/DDBJ whole genome shotgun (WGS) entry which is preliminary data.</text>
</comment>
<dbReference type="Gene3D" id="3.30.63.10">
    <property type="entry name" value="Guanylate Kinase phosphate binding domain"/>
    <property type="match status" value="1"/>
</dbReference>
<evidence type="ECO:0000256" key="4">
    <source>
        <dbReference type="ARBA" id="ARBA00022777"/>
    </source>
</evidence>
<reference evidence="7 8" key="1">
    <citation type="submission" date="2024-03" db="EMBL/GenBank/DDBJ databases">
        <title>Inconsistent identification of Apilactobacillus kunkeei-related strains obtained by well-developed overall genome related indices.</title>
        <authorList>
            <person name="Maeno S."/>
            <person name="Endo A."/>
        </authorList>
    </citation>
    <scope>NUCLEOTIDE SEQUENCE [LARGE SCALE GENOMIC DNA]</scope>
    <source>
        <strain evidence="7 8">20H-10</strain>
    </source>
</reference>
<dbReference type="InterPro" id="IPR008145">
    <property type="entry name" value="GK/Ca_channel_bsu"/>
</dbReference>
<accession>A0ABP9ZID0</accession>
<dbReference type="InterPro" id="IPR008144">
    <property type="entry name" value="Guanylate_kin-like_dom"/>
</dbReference>
<dbReference type="PANTHER" id="PTHR23117:SF13">
    <property type="entry name" value="GUANYLATE KINASE"/>
    <property type="match status" value="1"/>
</dbReference>
<protein>
    <submittedName>
        <fullName evidence="7">Guanylate kinase</fullName>
    </submittedName>
</protein>
<evidence type="ECO:0000256" key="2">
    <source>
        <dbReference type="ARBA" id="ARBA00005790"/>
    </source>
</evidence>
<dbReference type="EMBL" id="BAABVV010000036">
    <property type="protein sequence ID" value="GAA6114540.1"/>
    <property type="molecule type" value="Genomic_DNA"/>
</dbReference>
<sequence length="158" mass="18311">MIEKYHAGKVITHTTRKPRCNEQDGIDYYFETPESFQKLHLLEQVEYSHAHYGSSLEGVNEAWQKAPIATIVLDTLGAATYKKQLGDCVDVWFVQVNDPIILKQRMIDRGDDITKVEQRIASNEYKRDIQIPDELKDFAIIIENNDWQQAQAQVDKLM</sequence>
<gene>
    <name evidence="7" type="ORF">AP20H10_09030</name>
</gene>
<evidence type="ECO:0000259" key="6">
    <source>
        <dbReference type="PROSITE" id="PS50052"/>
    </source>
</evidence>
<dbReference type="InterPro" id="IPR027417">
    <property type="entry name" value="P-loop_NTPase"/>
</dbReference>
<dbReference type="Proteomes" id="UP001438112">
    <property type="component" value="Unassembled WGS sequence"/>
</dbReference>
<keyword evidence="8" id="KW-1185">Reference proteome</keyword>
<organism evidence="7 8">
    <name type="scientific">Apilactobacillus apinorum</name>
    <dbReference type="NCBI Taxonomy" id="1218495"/>
    <lineage>
        <taxon>Bacteria</taxon>
        <taxon>Bacillati</taxon>
        <taxon>Bacillota</taxon>
        <taxon>Bacilli</taxon>
        <taxon>Lactobacillales</taxon>
        <taxon>Lactobacillaceae</taxon>
        <taxon>Apilactobacillus</taxon>
    </lineage>
</organism>
<dbReference type="GO" id="GO:0016301">
    <property type="term" value="F:kinase activity"/>
    <property type="evidence" value="ECO:0007669"/>
    <property type="project" value="UniProtKB-KW"/>
</dbReference>
<keyword evidence="4 7" id="KW-0418">Kinase</keyword>
<comment type="similarity">
    <text evidence="2">Belongs to the guanylate kinase family.</text>
</comment>
<evidence type="ECO:0000256" key="5">
    <source>
        <dbReference type="ARBA" id="ARBA00048594"/>
    </source>
</evidence>
<proteinExistence type="inferred from homology"/>
<comment type="function">
    <text evidence="1">Essential for recycling GMP and indirectly, cGMP.</text>
</comment>
<feature type="domain" description="Guanylate kinase-like" evidence="6">
    <location>
        <begin position="1"/>
        <end position="158"/>
    </location>
</feature>
<evidence type="ECO:0000313" key="8">
    <source>
        <dbReference type="Proteomes" id="UP001438112"/>
    </source>
</evidence>
<evidence type="ECO:0000313" key="7">
    <source>
        <dbReference type="EMBL" id="GAA6114540.1"/>
    </source>
</evidence>
<evidence type="ECO:0000256" key="3">
    <source>
        <dbReference type="ARBA" id="ARBA00022679"/>
    </source>
</evidence>
<dbReference type="Gene3D" id="3.40.50.300">
    <property type="entry name" value="P-loop containing nucleotide triphosphate hydrolases"/>
    <property type="match status" value="1"/>
</dbReference>
<evidence type="ECO:0000256" key="1">
    <source>
        <dbReference type="ARBA" id="ARBA00003531"/>
    </source>
</evidence>
<name>A0ABP9ZID0_9LACO</name>
<keyword evidence="3" id="KW-0808">Transferase</keyword>
<dbReference type="SUPFAM" id="SSF52540">
    <property type="entry name" value="P-loop containing nucleoside triphosphate hydrolases"/>
    <property type="match status" value="1"/>
</dbReference>
<comment type="catalytic activity">
    <reaction evidence="5">
        <text>GMP + ATP = GDP + ADP</text>
        <dbReference type="Rhea" id="RHEA:20780"/>
        <dbReference type="ChEBI" id="CHEBI:30616"/>
        <dbReference type="ChEBI" id="CHEBI:58115"/>
        <dbReference type="ChEBI" id="CHEBI:58189"/>
        <dbReference type="ChEBI" id="CHEBI:456216"/>
        <dbReference type="EC" id="2.7.4.8"/>
    </reaction>
</comment>